<feature type="region of interest" description="Disordered" evidence="1">
    <location>
        <begin position="1"/>
        <end position="20"/>
    </location>
</feature>
<proteinExistence type="predicted"/>
<feature type="region of interest" description="Disordered" evidence="1">
    <location>
        <begin position="32"/>
        <end position="63"/>
    </location>
</feature>
<gene>
    <name evidence="2" type="primary">ANK1</name>
    <name evidence="2" type="ORF">SPIL2461_LOCUS5441</name>
</gene>
<reference evidence="2" key="1">
    <citation type="submission" date="2021-02" db="EMBL/GenBank/DDBJ databases">
        <authorList>
            <person name="Dougan E. K."/>
            <person name="Rhodes N."/>
            <person name="Thang M."/>
            <person name="Chan C."/>
        </authorList>
    </citation>
    <scope>NUCLEOTIDE SEQUENCE</scope>
</reference>
<organism evidence="2 3">
    <name type="scientific">Symbiodinium pilosum</name>
    <name type="common">Dinoflagellate</name>
    <dbReference type="NCBI Taxonomy" id="2952"/>
    <lineage>
        <taxon>Eukaryota</taxon>
        <taxon>Sar</taxon>
        <taxon>Alveolata</taxon>
        <taxon>Dinophyceae</taxon>
        <taxon>Suessiales</taxon>
        <taxon>Symbiodiniaceae</taxon>
        <taxon>Symbiodinium</taxon>
    </lineage>
</organism>
<keyword evidence="3" id="KW-1185">Reference proteome</keyword>
<name>A0A812MDP0_SYMPI</name>
<protein>
    <submittedName>
        <fullName evidence="2">ANK1 protein</fullName>
    </submittedName>
</protein>
<dbReference type="Proteomes" id="UP000649617">
    <property type="component" value="Unassembled WGS sequence"/>
</dbReference>
<dbReference type="OrthoDB" id="409076at2759"/>
<evidence type="ECO:0000313" key="3">
    <source>
        <dbReference type="Proteomes" id="UP000649617"/>
    </source>
</evidence>
<feature type="compositionally biased region" description="Polar residues" evidence="1">
    <location>
        <begin position="1"/>
        <end position="12"/>
    </location>
</feature>
<evidence type="ECO:0000313" key="2">
    <source>
        <dbReference type="EMBL" id="CAE7260312.1"/>
    </source>
</evidence>
<comment type="caution">
    <text evidence="2">The sequence shown here is derived from an EMBL/GenBank/DDBJ whole genome shotgun (WGS) entry which is preliminary data.</text>
</comment>
<feature type="compositionally biased region" description="Basic and acidic residues" evidence="1">
    <location>
        <begin position="37"/>
        <end position="63"/>
    </location>
</feature>
<sequence>MEEVRQNGSTATVWFGDEPVFGHNADRGAWLHPSSECGRDDIPVPPEKEQDSKWRSTVDSRRASHEPKVGKRYKCWCCRWLREVQRHHAQGEVICCAVSNIFNSDWVELYGAGSSELSDADAEAHGLPKEVFRNERPKGWGQGRIRISGGFGGDFDRKAPVHPRTKKPLGVGCRWERQALDGMGFPVYAFFMP</sequence>
<accession>A0A812MDP0</accession>
<dbReference type="EMBL" id="CAJNIZ010007677">
    <property type="protein sequence ID" value="CAE7260312.1"/>
    <property type="molecule type" value="Genomic_DNA"/>
</dbReference>
<evidence type="ECO:0000256" key="1">
    <source>
        <dbReference type="SAM" id="MobiDB-lite"/>
    </source>
</evidence>
<dbReference type="AlphaFoldDB" id="A0A812MDP0"/>